<gene>
    <name evidence="1" type="ORF">NM688_g3128</name>
</gene>
<sequence>MYVPDLRSTAVGAVDAAAAAALSHPTILQTRTIRLADRTRNRLLWWDDAWAAVAFAFAIVFMTAVEMHLEDPNKHTQRVKIAVYYLCAHFFYLVAWSAKLSILFTVIRISSFGTMRRLLVGVAFIFGILYIILFAQIFWVCDKQPGWKTQPLPQCFLGRNVAIAQVICDVFSDTVLIVAPIRLVYRVHLSRSQKIRLTAIFSTTILTTVVSLNHAVWVLTAGGLKEALAAVIQTSVSLIVANLSVVVALVFRISTEDSVINTITEDAPTSIVTFGHAGANPRRKVSGVNFTTTTFMMSDDEPQLLANSIKLDEFMTPRANGGQNSVRLDKLSAVGELGELDIDKKSITSYDHHQ</sequence>
<proteinExistence type="predicted"/>
<dbReference type="EMBL" id="JANHOG010000433">
    <property type="protein sequence ID" value="KAJ3554409.1"/>
    <property type="molecule type" value="Genomic_DNA"/>
</dbReference>
<reference evidence="1" key="1">
    <citation type="submission" date="2022-07" db="EMBL/GenBank/DDBJ databases">
        <title>Genome Sequence of Phlebia brevispora.</title>
        <authorList>
            <person name="Buettner E."/>
        </authorList>
    </citation>
    <scope>NUCLEOTIDE SEQUENCE</scope>
    <source>
        <strain evidence="1">MPL23</strain>
    </source>
</reference>
<organism evidence="1 2">
    <name type="scientific">Phlebia brevispora</name>
    <dbReference type="NCBI Taxonomy" id="194682"/>
    <lineage>
        <taxon>Eukaryota</taxon>
        <taxon>Fungi</taxon>
        <taxon>Dikarya</taxon>
        <taxon>Basidiomycota</taxon>
        <taxon>Agaricomycotina</taxon>
        <taxon>Agaricomycetes</taxon>
        <taxon>Polyporales</taxon>
        <taxon>Meruliaceae</taxon>
        <taxon>Phlebia</taxon>
    </lineage>
</organism>
<dbReference type="Proteomes" id="UP001148662">
    <property type="component" value="Unassembled WGS sequence"/>
</dbReference>
<protein>
    <submittedName>
        <fullName evidence="1">Uncharacterized protein</fullName>
    </submittedName>
</protein>
<keyword evidence="2" id="KW-1185">Reference proteome</keyword>
<name>A0ACC1T6Q0_9APHY</name>
<comment type="caution">
    <text evidence="1">The sequence shown here is derived from an EMBL/GenBank/DDBJ whole genome shotgun (WGS) entry which is preliminary data.</text>
</comment>
<evidence type="ECO:0000313" key="2">
    <source>
        <dbReference type="Proteomes" id="UP001148662"/>
    </source>
</evidence>
<evidence type="ECO:0000313" key="1">
    <source>
        <dbReference type="EMBL" id="KAJ3554409.1"/>
    </source>
</evidence>
<accession>A0ACC1T6Q0</accession>